<dbReference type="InterPro" id="IPR003398">
    <property type="entry name" value="PSII_PsbN"/>
</dbReference>
<keyword evidence="3 5" id="KW-1133">Transmembrane helix</keyword>
<sequence length="66" mass="7807">MKMAIIFLVTFFLLLVDTIEQIQPYLIISYIFGLFLGVTDYTLYTCFGPFSKQLRDPFEEHENNFT</sequence>
<keyword evidence="7" id="KW-0934">Plastid</keyword>
<geneLocation type="chloroplast" evidence="7"/>
<comment type="caution">
    <text evidence="5">Originally thought to be a component of PSII; based on experiments in Synechocystis, N.tabacum and barley, and its absence from PSII in T.elongatus and T.vulcanus, this is probably not true.</text>
</comment>
<keyword evidence="7" id="KW-0150">Chloroplast</keyword>
<comment type="subcellular location">
    <subcellularLocation>
        <location evidence="1">Membrane</location>
        <topology evidence="1">Single-pass membrane protein</topology>
    </subcellularLocation>
    <subcellularLocation>
        <location evidence="5">Plastid</location>
        <location evidence="5">Chloroplast thylakoid membrane</location>
        <topology evidence="5">Single-pass membrane protein</topology>
    </subcellularLocation>
</comment>
<dbReference type="Pfam" id="PF02468">
    <property type="entry name" value="PsbN"/>
    <property type="match status" value="1"/>
</dbReference>
<evidence type="ECO:0000256" key="6">
    <source>
        <dbReference type="SAM" id="SignalP"/>
    </source>
</evidence>
<dbReference type="AlphaFoldDB" id="G1E768"/>
<evidence type="ECO:0000256" key="1">
    <source>
        <dbReference type="ARBA" id="ARBA00004167"/>
    </source>
</evidence>
<accession>G1E768</accession>
<feature type="chain" id="PRO_5003412337" description="Protein PsbN" evidence="6">
    <location>
        <begin position="19"/>
        <end position="66"/>
    </location>
</feature>
<dbReference type="GO" id="GO:0015979">
    <property type="term" value="P:photosynthesis"/>
    <property type="evidence" value="ECO:0007669"/>
    <property type="project" value="InterPro"/>
</dbReference>
<dbReference type="PANTHER" id="PTHR35326">
    <property type="entry name" value="PROTEIN PSBN"/>
    <property type="match status" value="1"/>
</dbReference>
<dbReference type="GO" id="GO:0009535">
    <property type="term" value="C:chloroplast thylakoid membrane"/>
    <property type="evidence" value="ECO:0007669"/>
    <property type="project" value="UniProtKB-SubCell"/>
</dbReference>
<organism evidence="7">
    <name type="scientific">Karlodinium veneficum</name>
    <name type="common">Dinoflagellate</name>
    <name type="synonym">Karlodinium micrum</name>
    <dbReference type="NCBI Taxonomy" id="407301"/>
    <lineage>
        <taxon>Eukaryota</taxon>
        <taxon>Sar</taxon>
        <taxon>Alveolata</taxon>
        <taxon>Dinophyceae</taxon>
        <taxon>Gymnodiniales</taxon>
        <taxon>Kareniaceae</taxon>
        <taxon>Karlodinium</taxon>
    </lineage>
</organism>
<evidence type="ECO:0000256" key="2">
    <source>
        <dbReference type="ARBA" id="ARBA00022692"/>
    </source>
</evidence>
<keyword evidence="5" id="KW-0793">Thylakoid</keyword>
<dbReference type="PANTHER" id="PTHR35326:SF3">
    <property type="entry name" value="PROTEIN PSBN"/>
    <property type="match status" value="1"/>
</dbReference>
<keyword evidence="2 5" id="KW-0812">Transmembrane</keyword>
<feature type="transmembrane region" description="Helical" evidence="5">
    <location>
        <begin position="28"/>
        <end position="47"/>
    </location>
</feature>
<name>G1E768_KARVE</name>
<keyword evidence="6" id="KW-0732">Signal</keyword>
<reference evidence="7" key="1">
    <citation type="journal article" date="2011" name="PLoS ONE">
        <title>Genome evolution of a tertiary dinoflagellate plastid.</title>
        <authorList>
            <person name="Gabrielsen T.M."/>
            <person name="Minge M.A."/>
            <person name="Espelund M."/>
            <person name="Tooming-Klunderud A."/>
            <person name="Patil V."/>
            <person name="Nederbragt A.J."/>
            <person name="Otis C."/>
            <person name="Turmel M."/>
            <person name="Shalchian-Tabrizi K."/>
            <person name="Lemieux C."/>
            <person name="Jakobsen K.S."/>
        </authorList>
    </citation>
    <scope>NUCLEOTIDE SEQUENCE</scope>
</reference>
<protein>
    <recommendedName>
        <fullName evidence="5">Protein PsbN</fullName>
    </recommendedName>
</protein>
<dbReference type="EMBL" id="JN039300">
    <property type="protein sequence ID" value="AEJ72957.1"/>
    <property type="molecule type" value="Genomic_DNA"/>
</dbReference>
<feature type="signal peptide" evidence="6">
    <location>
        <begin position="1"/>
        <end position="18"/>
    </location>
</feature>
<evidence type="ECO:0000256" key="5">
    <source>
        <dbReference type="HAMAP-Rule" id="MF_00293"/>
    </source>
</evidence>
<keyword evidence="4 5" id="KW-0472">Membrane</keyword>
<comment type="similarity">
    <text evidence="5">Belongs to the PsbN family.</text>
</comment>
<comment type="function">
    <text evidence="5">May play a role in photosystem I and II biogenesis.</text>
</comment>
<proteinExistence type="inferred from homology"/>
<gene>
    <name evidence="5 7" type="primary">psbN</name>
</gene>
<dbReference type="HAMAP" id="MF_00293">
    <property type="entry name" value="PSII_PsbN"/>
    <property type="match status" value="1"/>
</dbReference>
<evidence type="ECO:0000256" key="3">
    <source>
        <dbReference type="ARBA" id="ARBA00022989"/>
    </source>
</evidence>
<evidence type="ECO:0000313" key="7">
    <source>
        <dbReference type="EMBL" id="AEJ72957.1"/>
    </source>
</evidence>
<evidence type="ECO:0000256" key="4">
    <source>
        <dbReference type="ARBA" id="ARBA00023136"/>
    </source>
</evidence>